<feature type="domain" description="GH18" evidence="5">
    <location>
        <begin position="1"/>
        <end position="363"/>
    </location>
</feature>
<dbReference type="VEuPathDB" id="CryptoDB:Cvel_9485"/>
<reference evidence="6" key="1">
    <citation type="submission" date="2014-11" db="EMBL/GenBank/DDBJ databases">
        <authorList>
            <person name="Otto D Thomas"/>
            <person name="Naeem Raeece"/>
        </authorList>
    </citation>
    <scope>NUCLEOTIDE SEQUENCE</scope>
</reference>
<feature type="signal peptide" evidence="4">
    <location>
        <begin position="1"/>
        <end position="38"/>
    </location>
</feature>
<evidence type="ECO:0000256" key="3">
    <source>
        <dbReference type="SAM" id="MobiDB-lite"/>
    </source>
</evidence>
<feature type="region of interest" description="Disordered" evidence="3">
    <location>
        <begin position="273"/>
        <end position="320"/>
    </location>
</feature>
<dbReference type="GO" id="GO:0008061">
    <property type="term" value="F:chitin binding"/>
    <property type="evidence" value="ECO:0007669"/>
    <property type="project" value="InterPro"/>
</dbReference>
<dbReference type="SMART" id="SM00636">
    <property type="entry name" value="Glyco_18"/>
    <property type="match status" value="1"/>
</dbReference>
<dbReference type="InterPro" id="IPR051887">
    <property type="entry name" value="GH18_Domain-Containing"/>
</dbReference>
<dbReference type="InterPro" id="IPR017853">
    <property type="entry name" value="GH"/>
</dbReference>
<dbReference type="Gene3D" id="3.20.20.80">
    <property type="entry name" value="Glycosidases"/>
    <property type="match status" value="1"/>
</dbReference>
<evidence type="ECO:0000256" key="2">
    <source>
        <dbReference type="ARBA" id="ARBA00023295"/>
    </source>
</evidence>
<keyword evidence="2" id="KW-0326">Glycosidase</keyword>
<name>A0A0G4HYE2_9ALVE</name>
<keyword evidence="4" id="KW-0732">Signal</keyword>
<dbReference type="PANTHER" id="PTHR46290:SF1">
    <property type="entry name" value="DI-N-ACETYLCHITOBIASE"/>
    <property type="match status" value="1"/>
</dbReference>
<proteinExistence type="predicted"/>
<dbReference type="GO" id="GO:0005615">
    <property type="term" value="C:extracellular space"/>
    <property type="evidence" value="ECO:0007669"/>
    <property type="project" value="TreeGrafter"/>
</dbReference>
<evidence type="ECO:0000259" key="5">
    <source>
        <dbReference type="PROSITE" id="PS51910"/>
    </source>
</evidence>
<evidence type="ECO:0000256" key="4">
    <source>
        <dbReference type="SAM" id="SignalP"/>
    </source>
</evidence>
<dbReference type="PROSITE" id="PS51910">
    <property type="entry name" value="GH18_2"/>
    <property type="match status" value="1"/>
</dbReference>
<protein>
    <recommendedName>
        <fullName evidence="5">GH18 domain-containing protein</fullName>
    </recommendedName>
</protein>
<organism evidence="6">
    <name type="scientific">Chromera velia CCMP2878</name>
    <dbReference type="NCBI Taxonomy" id="1169474"/>
    <lineage>
        <taxon>Eukaryota</taxon>
        <taxon>Sar</taxon>
        <taxon>Alveolata</taxon>
        <taxon>Colpodellida</taxon>
        <taxon>Chromeraceae</taxon>
        <taxon>Chromera</taxon>
    </lineage>
</organism>
<evidence type="ECO:0000256" key="1">
    <source>
        <dbReference type="ARBA" id="ARBA00022801"/>
    </source>
</evidence>
<dbReference type="PANTHER" id="PTHR46290">
    <property type="entry name" value="DI-N-ACETYLCHITOBIASE"/>
    <property type="match status" value="1"/>
</dbReference>
<evidence type="ECO:0000313" key="6">
    <source>
        <dbReference type="EMBL" id="CEM49574.1"/>
    </source>
</evidence>
<feature type="chain" id="PRO_5005191932" description="GH18 domain-containing protein" evidence="4">
    <location>
        <begin position="39"/>
        <end position="363"/>
    </location>
</feature>
<dbReference type="InterPro" id="IPR001223">
    <property type="entry name" value="Glyco_hydro18_cat"/>
</dbReference>
<sequence length="363" mass="39665">MVQYHVCSLPFRSVTALVPFLCALCLFLFLFKEVPCEGSPLASSACPCDNASLCEPVTAVYRRELFGWGSARWRDYDLDRVTTIAGADPEDSDLVCEAHRKGVRLVYWIPNHELPFEASTEGKMEYARDLASRIEEWHFDGAAFDFEDPVGWQSELSTNYTEIVRLASEEMKRRSPNRQISVAAAWSPHGIDGRYFDYLGLAEASDLLYVMAYDIQSQVFGRCIGDANSPIAFAEWGLRSFLSIGVEASKLVLGVPWYGYIYGCTEASAPVSLGQEKGEGDSGRGLQSGHQDMEAEEGKGGGGDSQLGSDADSQTASAGVAVSGQTVRTAGLTESALDSDICWMGFAPFRGVRCSDLWGRQVS</sequence>
<dbReference type="AlphaFoldDB" id="A0A0G4HYE2"/>
<keyword evidence="1" id="KW-0378">Hydrolase</keyword>
<dbReference type="EMBL" id="CDMZ01004384">
    <property type="protein sequence ID" value="CEM49574.1"/>
    <property type="molecule type" value="Genomic_DNA"/>
</dbReference>
<gene>
    <name evidence="6" type="ORF">Cvel_9485</name>
</gene>
<dbReference type="Pfam" id="PF00704">
    <property type="entry name" value="Glyco_hydro_18"/>
    <property type="match status" value="1"/>
</dbReference>
<dbReference type="GO" id="GO:0009313">
    <property type="term" value="P:oligosaccharide catabolic process"/>
    <property type="evidence" value="ECO:0007669"/>
    <property type="project" value="TreeGrafter"/>
</dbReference>
<dbReference type="GO" id="GO:0016798">
    <property type="term" value="F:hydrolase activity, acting on glycosyl bonds"/>
    <property type="evidence" value="ECO:0007669"/>
    <property type="project" value="UniProtKB-KW"/>
</dbReference>
<dbReference type="SUPFAM" id="SSF51445">
    <property type="entry name" value="(Trans)glycosidases"/>
    <property type="match status" value="1"/>
</dbReference>
<accession>A0A0G4HYE2</accession>
<dbReference type="InterPro" id="IPR011583">
    <property type="entry name" value="Chitinase_II/V-like_cat"/>
</dbReference>